<dbReference type="CDD" id="cd12885">
    <property type="entry name" value="SPRY_RanBP_like"/>
    <property type="match status" value="1"/>
</dbReference>
<dbReference type="STRING" id="157652.A0A371H7A3"/>
<keyword evidence="3" id="KW-1185">Reference proteome</keyword>
<proteinExistence type="predicted"/>
<gene>
    <name evidence="2" type="primary">ranbp10</name>
    <name evidence="2" type="ORF">CR513_18368</name>
</gene>
<dbReference type="InterPro" id="IPR013320">
    <property type="entry name" value="ConA-like_dom_sf"/>
</dbReference>
<reference evidence="2" key="1">
    <citation type="submission" date="2018-05" db="EMBL/GenBank/DDBJ databases">
        <title>Draft genome of Mucuna pruriens seed.</title>
        <authorList>
            <person name="Nnadi N.E."/>
            <person name="Vos R."/>
            <person name="Hasami M.H."/>
            <person name="Devisetty U.K."/>
            <person name="Aguiy J.C."/>
        </authorList>
    </citation>
    <scope>NUCLEOTIDE SEQUENCE [LARGE SCALE GENOMIC DNA]</scope>
    <source>
        <strain evidence="2">JCA_2017</strain>
    </source>
</reference>
<dbReference type="InterPro" id="IPR043136">
    <property type="entry name" value="B30.2/SPRY_sf"/>
</dbReference>
<evidence type="ECO:0000313" key="2">
    <source>
        <dbReference type="EMBL" id="RDX98679.1"/>
    </source>
</evidence>
<dbReference type="Pfam" id="PF00622">
    <property type="entry name" value="SPRY"/>
    <property type="match status" value="1"/>
</dbReference>
<name>A0A371H7A3_MUCPR</name>
<sequence>MLVCFHGLCPQRVPVSTLTLFLRWEANSCGYHGDDGLLYRGHGKGEAFGPTYTSGDVVGAGINYASREFFFTVHVNFGHKPFTFDLKSLNPIFYLLSWQSPSVRMLIRCYNTEFEAQERMKQQLKIEEISVSPNVSHGSKIYSIVLSSVKKGKILSVENVSSTV</sequence>
<comment type="caution">
    <text evidence="2">The sequence shown here is derived from an EMBL/GenBank/DDBJ whole genome shotgun (WGS) entry which is preliminary data.</text>
</comment>
<dbReference type="PANTHER" id="PTHR12864">
    <property type="entry name" value="RAN BINDING PROTEIN 9-RELATED"/>
    <property type="match status" value="1"/>
</dbReference>
<feature type="non-terminal residue" evidence="2">
    <location>
        <position position="1"/>
    </location>
</feature>
<dbReference type="InterPro" id="IPR050618">
    <property type="entry name" value="Ubq-SigPath_Reg"/>
</dbReference>
<dbReference type="EMBL" id="QJKJ01003400">
    <property type="protein sequence ID" value="RDX98679.1"/>
    <property type="molecule type" value="Genomic_DNA"/>
</dbReference>
<evidence type="ECO:0000259" key="1">
    <source>
        <dbReference type="PROSITE" id="PS50188"/>
    </source>
</evidence>
<feature type="domain" description="B30.2/SPRY" evidence="1">
    <location>
        <begin position="1"/>
        <end position="114"/>
    </location>
</feature>
<dbReference type="SUPFAM" id="SSF49899">
    <property type="entry name" value="Concanavalin A-like lectins/glucanases"/>
    <property type="match status" value="1"/>
</dbReference>
<organism evidence="2 3">
    <name type="scientific">Mucuna pruriens</name>
    <name type="common">Velvet bean</name>
    <name type="synonym">Dolichos pruriens</name>
    <dbReference type="NCBI Taxonomy" id="157652"/>
    <lineage>
        <taxon>Eukaryota</taxon>
        <taxon>Viridiplantae</taxon>
        <taxon>Streptophyta</taxon>
        <taxon>Embryophyta</taxon>
        <taxon>Tracheophyta</taxon>
        <taxon>Spermatophyta</taxon>
        <taxon>Magnoliopsida</taxon>
        <taxon>eudicotyledons</taxon>
        <taxon>Gunneridae</taxon>
        <taxon>Pentapetalae</taxon>
        <taxon>rosids</taxon>
        <taxon>fabids</taxon>
        <taxon>Fabales</taxon>
        <taxon>Fabaceae</taxon>
        <taxon>Papilionoideae</taxon>
        <taxon>50 kb inversion clade</taxon>
        <taxon>NPAAA clade</taxon>
        <taxon>indigoferoid/millettioid clade</taxon>
        <taxon>Phaseoleae</taxon>
        <taxon>Mucuna</taxon>
    </lineage>
</organism>
<dbReference type="PROSITE" id="PS50188">
    <property type="entry name" value="B302_SPRY"/>
    <property type="match status" value="1"/>
</dbReference>
<dbReference type="InterPro" id="IPR001870">
    <property type="entry name" value="B30.2/SPRY"/>
</dbReference>
<dbReference type="Gene3D" id="2.60.120.920">
    <property type="match status" value="1"/>
</dbReference>
<dbReference type="InterPro" id="IPR003877">
    <property type="entry name" value="SPRY_dom"/>
</dbReference>
<dbReference type="Proteomes" id="UP000257109">
    <property type="component" value="Unassembled WGS sequence"/>
</dbReference>
<dbReference type="OrthoDB" id="25503at2759"/>
<protein>
    <submittedName>
        <fullName evidence="2">Ran-binding protein 10</fullName>
    </submittedName>
</protein>
<dbReference type="AlphaFoldDB" id="A0A371H7A3"/>
<evidence type="ECO:0000313" key="3">
    <source>
        <dbReference type="Proteomes" id="UP000257109"/>
    </source>
</evidence>
<accession>A0A371H7A3</accession>
<dbReference type="InterPro" id="IPR044736">
    <property type="entry name" value="Gid1/RanBPM/SPLA_SPRY"/>
</dbReference>